<evidence type="ECO:0000313" key="3">
    <source>
        <dbReference type="Proteomes" id="UP001057291"/>
    </source>
</evidence>
<dbReference type="AlphaFoldDB" id="A0AAV4LIC9"/>
<comment type="caution">
    <text evidence="2">The sequence shown here is derived from an EMBL/GenBank/DDBJ whole genome shotgun (WGS) entry which is preliminary data.</text>
</comment>
<gene>
    <name evidence="2" type="ORF">DNHGIG_31550</name>
</gene>
<evidence type="ECO:0000259" key="1">
    <source>
        <dbReference type="Pfam" id="PF00903"/>
    </source>
</evidence>
<proteinExistence type="predicted"/>
<evidence type="ECO:0000313" key="2">
    <source>
        <dbReference type="EMBL" id="GIM47606.1"/>
    </source>
</evidence>
<keyword evidence="3" id="KW-1185">Reference proteome</keyword>
<dbReference type="Gene3D" id="3.10.180.10">
    <property type="entry name" value="2,3-Dihydroxybiphenyl 1,2-Dioxygenase, domain 1"/>
    <property type="match status" value="1"/>
</dbReference>
<dbReference type="Pfam" id="PF00903">
    <property type="entry name" value="Glyoxalase"/>
    <property type="match status" value="1"/>
</dbReference>
<dbReference type="Proteomes" id="UP001057291">
    <property type="component" value="Unassembled WGS sequence"/>
</dbReference>
<accession>A0AAV4LIC9</accession>
<dbReference type="GO" id="GO:0051213">
    <property type="term" value="F:dioxygenase activity"/>
    <property type="evidence" value="ECO:0007669"/>
    <property type="project" value="UniProtKB-KW"/>
</dbReference>
<keyword evidence="2" id="KW-0560">Oxidoreductase</keyword>
<sequence>MKILQTYVRVYVNEIDSAVDFYENLLGVKSDLRFQYPEVGLELASVGHILILAGTDESLAPFKATKATFKVDSIEEFQTYLINSGALILRGPQRVPTGTNMTVKHPDGSIFEYVEHHK</sequence>
<feature type="domain" description="Glyoxalase/fosfomycin resistance/dioxygenase" evidence="1">
    <location>
        <begin position="7"/>
        <end position="113"/>
    </location>
</feature>
<protein>
    <submittedName>
        <fullName evidence="2">Dioxygenase</fullName>
    </submittedName>
</protein>
<dbReference type="InterPro" id="IPR004360">
    <property type="entry name" value="Glyas_Fos-R_dOase_dom"/>
</dbReference>
<organism evidence="2 3">
    <name type="scientific">Collibacillus ludicampi</name>
    <dbReference type="NCBI Taxonomy" id="2771369"/>
    <lineage>
        <taxon>Bacteria</taxon>
        <taxon>Bacillati</taxon>
        <taxon>Bacillota</taxon>
        <taxon>Bacilli</taxon>
        <taxon>Bacillales</taxon>
        <taxon>Alicyclobacillaceae</taxon>
        <taxon>Collibacillus</taxon>
    </lineage>
</organism>
<dbReference type="InterPro" id="IPR029068">
    <property type="entry name" value="Glyas_Bleomycin-R_OHBP_Dase"/>
</dbReference>
<dbReference type="EMBL" id="BOQE01000001">
    <property type="protein sequence ID" value="GIM47606.1"/>
    <property type="molecule type" value="Genomic_DNA"/>
</dbReference>
<keyword evidence="2" id="KW-0223">Dioxygenase</keyword>
<dbReference type="RefSeq" id="WP_282200566.1">
    <property type="nucleotide sequence ID" value="NZ_BOQE01000001.1"/>
</dbReference>
<reference evidence="2" key="1">
    <citation type="journal article" date="2023" name="Int. J. Syst. Evol. Microbiol.">
        <title>Collibacillus ludicampi gen. nov., sp. nov., a new soil bacterium of the family Alicyclobacillaceae.</title>
        <authorList>
            <person name="Jojima T."/>
            <person name="Ioku Y."/>
            <person name="Fukuta Y."/>
            <person name="Shirasaka N."/>
            <person name="Matsumura Y."/>
            <person name="Mori M."/>
        </authorList>
    </citation>
    <scope>NUCLEOTIDE SEQUENCE</scope>
    <source>
        <strain evidence="2">TP075</strain>
    </source>
</reference>
<name>A0AAV4LIC9_9BACL</name>
<dbReference type="SUPFAM" id="SSF54593">
    <property type="entry name" value="Glyoxalase/Bleomycin resistance protein/Dihydroxybiphenyl dioxygenase"/>
    <property type="match status" value="1"/>
</dbReference>